<accession>A0A853DML7</accession>
<feature type="domain" description="VOC" evidence="1">
    <location>
        <begin position="1"/>
        <end position="111"/>
    </location>
</feature>
<dbReference type="InterPro" id="IPR029068">
    <property type="entry name" value="Glyas_Bleomycin-R_OHBP_Dase"/>
</dbReference>
<keyword evidence="2" id="KW-0456">Lyase</keyword>
<name>A0A853DML7_9MICO</name>
<dbReference type="EMBL" id="JACCFW010000001">
    <property type="protein sequence ID" value="NYJ75870.1"/>
    <property type="molecule type" value="Genomic_DNA"/>
</dbReference>
<protein>
    <submittedName>
        <fullName evidence="2">Catechol 2,3-dioxygenase-like lactoylglutathione lyase family enzyme</fullName>
    </submittedName>
</protein>
<dbReference type="InterPro" id="IPR041581">
    <property type="entry name" value="Glyoxalase_6"/>
</dbReference>
<sequence length="115" mass="12645">MALDAIDPLPEAEFWRDLLGLQIIWQNDDFVALRGAAVLITVQRVADHRPPNWPTGEVPKQLHLELAVADLDDGERAAVALGATRASAQPSPDRWRVLIDPAGHPFCVTNQIPEP</sequence>
<dbReference type="AlphaFoldDB" id="A0A853DML7"/>
<evidence type="ECO:0000313" key="2">
    <source>
        <dbReference type="EMBL" id="NYJ75870.1"/>
    </source>
</evidence>
<evidence type="ECO:0000259" key="1">
    <source>
        <dbReference type="PROSITE" id="PS51819"/>
    </source>
</evidence>
<dbReference type="PANTHER" id="PTHR35908:SF1">
    <property type="entry name" value="CONSERVED PROTEIN"/>
    <property type="match status" value="1"/>
</dbReference>
<keyword evidence="2" id="KW-0560">Oxidoreductase</keyword>
<dbReference type="Proteomes" id="UP000571817">
    <property type="component" value="Unassembled WGS sequence"/>
</dbReference>
<gene>
    <name evidence="2" type="ORF">HNR15_002833</name>
</gene>
<keyword evidence="2" id="KW-0223">Dioxygenase</keyword>
<dbReference type="GO" id="GO:0051213">
    <property type="term" value="F:dioxygenase activity"/>
    <property type="evidence" value="ECO:0007669"/>
    <property type="project" value="UniProtKB-KW"/>
</dbReference>
<comment type="caution">
    <text evidence="2">The sequence shown here is derived from an EMBL/GenBank/DDBJ whole genome shotgun (WGS) entry which is preliminary data.</text>
</comment>
<organism evidence="2 3">
    <name type="scientific">Allobranchiibius huperziae</name>
    <dbReference type="NCBI Taxonomy" id="1874116"/>
    <lineage>
        <taxon>Bacteria</taxon>
        <taxon>Bacillati</taxon>
        <taxon>Actinomycetota</taxon>
        <taxon>Actinomycetes</taxon>
        <taxon>Micrococcales</taxon>
        <taxon>Dermacoccaceae</taxon>
        <taxon>Allobranchiibius</taxon>
    </lineage>
</organism>
<dbReference type="CDD" id="cd06587">
    <property type="entry name" value="VOC"/>
    <property type="match status" value="1"/>
</dbReference>
<dbReference type="PANTHER" id="PTHR35908">
    <property type="entry name" value="HYPOTHETICAL FUSION PROTEIN"/>
    <property type="match status" value="1"/>
</dbReference>
<dbReference type="RefSeq" id="WP_343048545.1">
    <property type="nucleotide sequence ID" value="NZ_JACCFW010000001.1"/>
</dbReference>
<dbReference type="Gene3D" id="3.10.180.10">
    <property type="entry name" value="2,3-Dihydroxybiphenyl 1,2-Dioxygenase, domain 1"/>
    <property type="match status" value="1"/>
</dbReference>
<evidence type="ECO:0000313" key="3">
    <source>
        <dbReference type="Proteomes" id="UP000571817"/>
    </source>
</evidence>
<reference evidence="2 3" key="1">
    <citation type="submission" date="2020-07" db="EMBL/GenBank/DDBJ databases">
        <title>Sequencing the genomes of 1000 actinobacteria strains.</title>
        <authorList>
            <person name="Klenk H.-P."/>
        </authorList>
    </citation>
    <scope>NUCLEOTIDE SEQUENCE [LARGE SCALE GENOMIC DNA]</scope>
    <source>
        <strain evidence="2 3">DSM 29531</strain>
    </source>
</reference>
<dbReference type="PROSITE" id="PS51819">
    <property type="entry name" value="VOC"/>
    <property type="match status" value="1"/>
</dbReference>
<dbReference type="GO" id="GO:0016829">
    <property type="term" value="F:lyase activity"/>
    <property type="evidence" value="ECO:0007669"/>
    <property type="project" value="UniProtKB-KW"/>
</dbReference>
<keyword evidence="3" id="KW-1185">Reference proteome</keyword>
<dbReference type="SUPFAM" id="SSF54593">
    <property type="entry name" value="Glyoxalase/Bleomycin resistance protein/Dihydroxybiphenyl dioxygenase"/>
    <property type="match status" value="1"/>
</dbReference>
<proteinExistence type="predicted"/>
<dbReference type="InterPro" id="IPR037523">
    <property type="entry name" value="VOC_core"/>
</dbReference>
<dbReference type="Pfam" id="PF18029">
    <property type="entry name" value="Glyoxalase_6"/>
    <property type="match status" value="1"/>
</dbReference>